<gene>
    <name evidence="2" type="ORF">E1283_14465</name>
</gene>
<evidence type="ECO:0000313" key="3">
    <source>
        <dbReference type="Proteomes" id="UP000295345"/>
    </source>
</evidence>
<name>A0A4R4TBZ4_9ACTN</name>
<keyword evidence="1" id="KW-0472">Membrane</keyword>
<dbReference type="EMBL" id="SMKI01000132">
    <property type="protein sequence ID" value="TDC74790.1"/>
    <property type="molecule type" value="Genomic_DNA"/>
</dbReference>
<comment type="caution">
    <text evidence="2">The sequence shown here is derived from an EMBL/GenBank/DDBJ whole genome shotgun (WGS) entry which is preliminary data.</text>
</comment>
<dbReference type="AlphaFoldDB" id="A0A4R4TBZ4"/>
<keyword evidence="1" id="KW-0812">Transmembrane</keyword>
<evidence type="ECO:0000313" key="2">
    <source>
        <dbReference type="EMBL" id="TDC74790.1"/>
    </source>
</evidence>
<reference evidence="2 3" key="1">
    <citation type="submission" date="2019-03" db="EMBL/GenBank/DDBJ databases">
        <title>Draft genome sequences of novel Actinobacteria.</title>
        <authorList>
            <person name="Sahin N."/>
            <person name="Ay H."/>
            <person name="Saygin H."/>
        </authorList>
    </citation>
    <scope>NUCLEOTIDE SEQUENCE [LARGE SCALE GENOMIC DNA]</scope>
    <source>
        <strain evidence="2 3">DSM 41900</strain>
    </source>
</reference>
<organism evidence="2 3">
    <name type="scientific">Streptomyces hainanensis</name>
    <dbReference type="NCBI Taxonomy" id="402648"/>
    <lineage>
        <taxon>Bacteria</taxon>
        <taxon>Bacillati</taxon>
        <taxon>Actinomycetota</taxon>
        <taxon>Actinomycetes</taxon>
        <taxon>Kitasatosporales</taxon>
        <taxon>Streptomycetaceae</taxon>
        <taxon>Streptomyces</taxon>
    </lineage>
</organism>
<feature type="transmembrane region" description="Helical" evidence="1">
    <location>
        <begin position="6"/>
        <end position="30"/>
    </location>
</feature>
<protein>
    <submittedName>
        <fullName evidence="2">Uncharacterized protein</fullName>
    </submittedName>
</protein>
<accession>A0A4R4TBZ4</accession>
<dbReference type="OrthoDB" id="4314060at2"/>
<proteinExistence type="predicted"/>
<dbReference type="Proteomes" id="UP000295345">
    <property type="component" value="Unassembled WGS sequence"/>
</dbReference>
<evidence type="ECO:0000256" key="1">
    <source>
        <dbReference type="SAM" id="Phobius"/>
    </source>
</evidence>
<sequence length="203" mass="21793">MDGGIATVWAAAIGLVTGGGSALLSGILAYKAGRRQIRDQGLSAHRQWLCQQRQEAYVAFLECCDAFVDALDACVLALGTAEATHDLSLYEDAIECVDVEVYLTAQKREGDMDHQLGRILMLSPAEVSDQASTVRASIVAARRDLGHLTDSLIPNGPLLPELEPLDDGWSKVERSRDEVVASRSAFVAIAHATLTESQALGWS</sequence>
<keyword evidence="1" id="KW-1133">Transmembrane helix</keyword>
<keyword evidence="3" id="KW-1185">Reference proteome</keyword>
<dbReference type="RefSeq" id="WP_132818434.1">
    <property type="nucleotide sequence ID" value="NZ_SMKI01000132.1"/>
</dbReference>